<dbReference type="Proteomes" id="UP000318616">
    <property type="component" value="Unassembled WGS sequence"/>
</dbReference>
<accession>A0A552M6F6</accession>
<evidence type="ECO:0000313" key="1">
    <source>
        <dbReference type="EMBL" id="TRV28057.1"/>
    </source>
</evidence>
<comment type="caution">
    <text evidence="1">The sequence shown here is derived from an EMBL/GenBank/DDBJ whole genome shotgun (WGS) entry which is preliminary data.</text>
</comment>
<dbReference type="AlphaFoldDB" id="A0A552M6F6"/>
<organism evidence="1 2">
    <name type="scientific">Microcystis wesenbergii Mw_MB_S_20031200_S109D</name>
    <dbReference type="NCBI Taxonomy" id="2486241"/>
    <lineage>
        <taxon>Bacteria</taxon>
        <taxon>Bacillati</taxon>
        <taxon>Cyanobacteriota</taxon>
        <taxon>Cyanophyceae</taxon>
        <taxon>Oscillatoriophycideae</taxon>
        <taxon>Chroococcales</taxon>
        <taxon>Microcystaceae</taxon>
        <taxon>Microcystis</taxon>
    </lineage>
</organism>
<evidence type="ECO:0000313" key="2">
    <source>
        <dbReference type="Proteomes" id="UP000318616"/>
    </source>
</evidence>
<name>A0A552M6F6_9CHRO</name>
<protein>
    <submittedName>
        <fullName evidence="1">Uncharacterized protein</fullName>
    </submittedName>
</protein>
<reference evidence="1 2" key="1">
    <citation type="submission" date="2019-01" db="EMBL/GenBank/DDBJ databases">
        <title>Coherence of Microcystis species and biogeography revealed through population genomics.</title>
        <authorList>
            <person name="Perez-Carrascal O.M."/>
            <person name="Terrat Y."/>
            <person name="Giani A."/>
            <person name="Fortin N."/>
            <person name="Tromas N."/>
            <person name="Shapiro B.J."/>
        </authorList>
    </citation>
    <scope>NUCLEOTIDE SEQUENCE [LARGE SCALE GENOMIC DNA]</scope>
    <source>
        <strain evidence="1">Mw_MB_S_20031200_S109D</strain>
    </source>
</reference>
<proteinExistence type="predicted"/>
<gene>
    <name evidence="1" type="ORF">EWV88_03850</name>
</gene>
<sequence length="91" mass="10272">MNFTIPIENNLLAHHSGDSETGDSETGDSEIIFIYSPHTLHPTPHTPHPKKRELGEKILILRQGFCQVTGQHLGILLKCPYHEVDFTTDRV</sequence>
<dbReference type="EMBL" id="SFAP01000045">
    <property type="protein sequence ID" value="TRV28057.1"/>
    <property type="molecule type" value="Genomic_DNA"/>
</dbReference>